<comment type="caution">
    <text evidence="7">The sequence shown here is derived from an EMBL/GenBank/DDBJ whole genome shotgun (WGS) entry which is preliminary data.</text>
</comment>
<evidence type="ECO:0000256" key="1">
    <source>
        <dbReference type="ARBA" id="ARBA00022737"/>
    </source>
</evidence>
<keyword evidence="8" id="KW-1185">Reference proteome</keyword>
<feature type="domain" description="CUB" evidence="6">
    <location>
        <begin position="266"/>
        <end position="391"/>
    </location>
</feature>
<evidence type="ECO:0000256" key="3">
    <source>
        <dbReference type="PROSITE-ProRule" id="PRU00059"/>
    </source>
</evidence>
<feature type="region of interest" description="Disordered" evidence="4">
    <location>
        <begin position="845"/>
        <end position="864"/>
    </location>
</feature>
<dbReference type="PANTHER" id="PTHR24251:SF50">
    <property type="entry name" value="ATTRACTIN-LIKE 1A"/>
    <property type="match status" value="1"/>
</dbReference>
<dbReference type="InterPro" id="IPR000859">
    <property type="entry name" value="CUB_dom"/>
</dbReference>
<dbReference type="CDD" id="cd00041">
    <property type="entry name" value="CUB"/>
    <property type="match status" value="5"/>
</dbReference>
<evidence type="ECO:0000259" key="6">
    <source>
        <dbReference type="PROSITE" id="PS01180"/>
    </source>
</evidence>
<accession>A0AAD9VCU8</accession>
<feature type="domain" description="CUB" evidence="6">
    <location>
        <begin position="103"/>
        <end position="231"/>
    </location>
</feature>
<reference evidence="7" key="1">
    <citation type="journal article" date="2023" name="G3 (Bethesda)">
        <title>Whole genome assembly and annotation of the endangered Caribbean coral Acropora cervicornis.</title>
        <authorList>
            <person name="Selwyn J.D."/>
            <person name="Vollmer S.V."/>
        </authorList>
    </citation>
    <scope>NUCLEOTIDE SEQUENCE</scope>
    <source>
        <strain evidence="7">K2</strain>
    </source>
</reference>
<dbReference type="Gene3D" id="2.60.120.290">
    <property type="entry name" value="Spermadhesin, CUB domain"/>
    <property type="match status" value="5"/>
</dbReference>
<evidence type="ECO:0000313" key="8">
    <source>
        <dbReference type="Proteomes" id="UP001249851"/>
    </source>
</evidence>
<keyword evidence="2" id="KW-1015">Disulfide bond</keyword>
<evidence type="ECO:0000256" key="2">
    <source>
        <dbReference type="ARBA" id="ARBA00023157"/>
    </source>
</evidence>
<name>A0AAD9VCU8_ACRCE</name>
<dbReference type="AlphaFoldDB" id="A0AAD9VCU8"/>
<feature type="signal peptide" evidence="5">
    <location>
        <begin position="1"/>
        <end position="22"/>
    </location>
</feature>
<reference evidence="7" key="2">
    <citation type="journal article" date="2023" name="Science">
        <title>Genomic signatures of disease resistance in endangered staghorn corals.</title>
        <authorList>
            <person name="Vollmer S.V."/>
            <person name="Selwyn J.D."/>
            <person name="Despard B.A."/>
            <person name="Roesel C.L."/>
        </authorList>
    </citation>
    <scope>NUCLEOTIDE SEQUENCE</scope>
    <source>
        <strain evidence="7">K2</strain>
    </source>
</reference>
<feature type="domain" description="CUB" evidence="6">
    <location>
        <begin position="594"/>
        <end position="722"/>
    </location>
</feature>
<dbReference type="PANTHER" id="PTHR24251">
    <property type="entry name" value="OVOCHYMASE-RELATED"/>
    <property type="match status" value="1"/>
</dbReference>
<comment type="caution">
    <text evidence="3">Lacks conserved residue(s) required for the propagation of feature annotation.</text>
</comment>
<gene>
    <name evidence="7" type="ORF">P5673_005706</name>
</gene>
<feature type="chain" id="PRO_5042056796" evidence="5">
    <location>
        <begin position="23"/>
        <end position="864"/>
    </location>
</feature>
<dbReference type="InterPro" id="IPR035914">
    <property type="entry name" value="Sperma_CUB_dom_sf"/>
</dbReference>
<dbReference type="Proteomes" id="UP001249851">
    <property type="component" value="Unassembled WGS sequence"/>
</dbReference>
<evidence type="ECO:0000256" key="4">
    <source>
        <dbReference type="SAM" id="MobiDB-lite"/>
    </source>
</evidence>
<dbReference type="EMBL" id="JARQWQ010000009">
    <property type="protein sequence ID" value="KAK2569853.1"/>
    <property type="molecule type" value="Genomic_DNA"/>
</dbReference>
<keyword evidence="5" id="KW-0732">Signal</keyword>
<organism evidence="7 8">
    <name type="scientific">Acropora cervicornis</name>
    <name type="common">Staghorn coral</name>
    <dbReference type="NCBI Taxonomy" id="6130"/>
    <lineage>
        <taxon>Eukaryota</taxon>
        <taxon>Metazoa</taxon>
        <taxon>Cnidaria</taxon>
        <taxon>Anthozoa</taxon>
        <taxon>Hexacorallia</taxon>
        <taxon>Scleractinia</taxon>
        <taxon>Astrocoeniina</taxon>
        <taxon>Acroporidae</taxon>
        <taxon>Acropora</taxon>
    </lineage>
</organism>
<dbReference type="Pfam" id="PF00431">
    <property type="entry name" value="CUB"/>
    <property type="match status" value="5"/>
</dbReference>
<dbReference type="SMART" id="SM00042">
    <property type="entry name" value="CUB"/>
    <property type="match status" value="5"/>
</dbReference>
<feature type="domain" description="CUB" evidence="6">
    <location>
        <begin position="471"/>
        <end position="595"/>
    </location>
</feature>
<dbReference type="PROSITE" id="PS01180">
    <property type="entry name" value="CUB"/>
    <property type="match status" value="4"/>
</dbReference>
<proteinExistence type="predicted"/>
<dbReference type="SUPFAM" id="SSF49854">
    <property type="entry name" value="Spermadhesin, CUB domain"/>
    <property type="match status" value="6"/>
</dbReference>
<evidence type="ECO:0000313" key="7">
    <source>
        <dbReference type="EMBL" id="KAK2569853.1"/>
    </source>
</evidence>
<keyword evidence="1" id="KW-0677">Repeat</keyword>
<sequence>MNFLLALSVLCGFAAKLTTVSGLNSTGCRGQLKAYSNFVESPGYPFRYPNNMDCYFCWDYLSIRNDKGFTYGKYCGVQSGKIVLVTGSRTSFHFHSDSSIQRQGFRLYLSTISSGCSPIVNNTWESPGYPSSYTRNLDCNFSVPIPFGAVMRIFFQAFYLPSGSFGYCCCSILFFRYDYLVIRNENGDDFGTYCGSRAWTTVVVNGTNVVLTFHSDSRSNGGRFRLLFTPIYPCPQVINSTLESPGYPSYYTHRMDCNISAFCVLCGFATNLTTARGLNETGCSPIVNNTWESPRYPSSYPRNLDCNISVPIPSGAAMRIFFQAFYIPYGSFGYCWGDYLVIRNENGEDFGRYCGFRPGTTALLNGTIVVLTFHSDSTNNGGRFRLVFTPIYRNEENRYPNEQACPQLINNTLESGGYYGYVEIMNEQGYSFGKYCGSRNGQVVVVNGRLVVLRFRSGSYGSFGRFRLLLTPETATTQPPTPTYPVCPQLISNTVKSPGYPYSYSHRMDCNISFPIPSGESTYIFFRDFNIPQYFFSCWYYGYLEIMNEKGDSFGKYCGRQSGNQVTVNGSLVVLRFVSGYYGSYGRFELSYSFGSKLSTARPGTTQHPRYPACAQLINSNVESPGYPGYYRHRMDCNVSVPIPSGATMRIFFQDFNIRQYYSSCWYYGYLEIMNENGDNFGKFCGDRKVQPVLVNGSFVVLKFQSGNYGGHGRFRLLLTPVYRNYLHKNGEIWRWASSLPLPPSKYQLLGSLLLLRRAILDSSFVKRACQLKNFIANLRDILVQMEYVVNNQLSGPSFGNSTKRDHIARINDAVKYVETAMKRAGQQMHNLDTERAQLEDRMLVKDREESIQKNELKEEKKEA</sequence>
<protein>
    <submittedName>
        <fullName evidence="7">Tolloid-like protein 2</fullName>
    </submittedName>
</protein>
<evidence type="ECO:0000256" key="5">
    <source>
        <dbReference type="SAM" id="SignalP"/>
    </source>
</evidence>